<keyword evidence="5" id="KW-1185">Reference proteome</keyword>
<dbReference type="SUPFAM" id="SSF50630">
    <property type="entry name" value="Acid proteases"/>
    <property type="match status" value="1"/>
</dbReference>
<feature type="region of interest" description="Disordered" evidence="2">
    <location>
        <begin position="1"/>
        <end position="128"/>
    </location>
</feature>
<dbReference type="GO" id="GO:0006508">
    <property type="term" value="P:proteolysis"/>
    <property type="evidence" value="ECO:0007669"/>
    <property type="project" value="InterPro"/>
</dbReference>
<dbReference type="Proteomes" id="UP001165121">
    <property type="component" value="Unassembled WGS sequence"/>
</dbReference>
<evidence type="ECO:0000313" key="5">
    <source>
        <dbReference type="Proteomes" id="UP001165121"/>
    </source>
</evidence>
<gene>
    <name evidence="4" type="ORF">Pfra01_001379000</name>
</gene>
<evidence type="ECO:0000259" key="3">
    <source>
        <dbReference type="PROSITE" id="PS50175"/>
    </source>
</evidence>
<organism evidence="4 5">
    <name type="scientific">Phytophthora fragariaefolia</name>
    <dbReference type="NCBI Taxonomy" id="1490495"/>
    <lineage>
        <taxon>Eukaryota</taxon>
        <taxon>Sar</taxon>
        <taxon>Stramenopiles</taxon>
        <taxon>Oomycota</taxon>
        <taxon>Peronosporomycetes</taxon>
        <taxon>Peronosporales</taxon>
        <taxon>Peronosporaceae</taxon>
        <taxon>Phytophthora</taxon>
    </lineage>
</organism>
<dbReference type="CDD" id="cd00303">
    <property type="entry name" value="retropepsin_like"/>
    <property type="match status" value="1"/>
</dbReference>
<evidence type="ECO:0000256" key="2">
    <source>
        <dbReference type="SAM" id="MobiDB-lite"/>
    </source>
</evidence>
<dbReference type="InterPro" id="IPR043128">
    <property type="entry name" value="Rev_trsase/Diguanyl_cyclase"/>
</dbReference>
<dbReference type="EMBL" id="BSXT01001424">
    <property type="protein sequence ID" value="GMF42321.1"/>
    <property type="molecule type" value="Genomic_DNA"/>
</dbReference>
<dbReference type="Gene3D" id="3.30.70.270">
    <property type="match status" value="2"/>
</dbReference>
<dbReference type="Pfam" id="PF13650">
    <property type="entry name" value="Asp_protease_2"/>
    <property type="match status" value="1"/>
</dbReference>
<evidence type="ECO:0000256" key="1">
    <source>
        <dbReference type="ARBA" id="ARBA00022801"/>
    </source>
</evidence>
<dbReference type="InterPro" id="IPR000477">
    <property type="entry name" value="RT_dom"/>
</dbReference>
<feature type="compositionally biased region" description="Basic and acidic residues" evidence="2">
    <location>
        <begin position="80"/>
        <end position="91"/>
    </location>
</feature>
<proteinExistence type="predicted"/>
<dbReference type="GO" id="GO:0004190">
    <property type="term" value="F:aspartic-type endopeptidase activity"/>
    <property type="evidence" value="ECO:0007669"/>
    <property type="project" value="InterPro"/>
</dbReference>
<dbReference type="AlphaFoldDB" id="A0A9W7CTW5"/>
<feature type="compositionally biased region" description="Basic and acidic residues" evidence="2">
    <location>
        <begin position="99"/>
        <end position="111"/>
    </location>
</feature>
<dbReference type="PROSITE" id="PS50175">
    <property type="entry name" value="ASP_PROT_RETROV"/>
    <property type="match status" value="1"/>
</dbReference>
<dbReference type="PANTHER" id="PTHR33064">
    <property type="entry name" value="POL PROTEIN"/>
    <property type="match status" value="1"/>
</dbReference>
<dbReference type="Pfam" id="PF00078">
    <property type="entry name" value="RVT_1"/>
    <property type="match status" value="1"/>
</dbReference>
<comment type="caution">
    <text evidence="4">The sequence shown here is derived from an EMBL/GenBank/DDBJ whole genome shotgun (WGS) entry which is preliminary data.</text>
</comment>
<feature type="region of interest" description="Disordered" evidence="2">
    <location>
        <begin position="398"/>
        <end position="418"/>
    </location>
</feature>
<dbReference type="CDD" id="cd01647">
    <property type="entry name" value="RT_LTR"/>
    <property type="match status" value="1"/>
</dbReference>
<dbReference type="InterPro" id="IPR021109">
    <property type="entry name" value="Peptidase_aspartic_dom_sf"/>
</dbReference>
<sequence>MLAELHCRDGRTTLNEFASARASDRSDRSSDDGSEGGSDDSGRSYEEWGDELSPDANGPYLAAANESERRAAAEGTYARTDNKQHRGDRLNRNFNRNSPPDDRPLGSDNRSRQYGPCAACGSPYHSSRAPVSTLQRPFKLGSPPTETGLVPIGLPQLAVPAIEAECIFAFVGKCEWPNDGDDISVNTTETEQERGTCLGGGERNKETQEEVKEEGPDNWILSARQEEEPRRELAKEVQLLPGERLGWWSEQKFDRRVRMRMLVNGAVNITRTRILLDTGANVSVISEKYARKLRLREILGHGRCMKVQGITKGKTTTTRRASVKITLGWERVYIFELWIMDHNAGVDVVLGTDFMIPAGVRLDLFPANAKLPDEVMIPLIKTMSMLDEPEQILRRYLDNSDSDSGGTIADEEAEDSSVDKVPAGSHEVHEGIVSVAISGPPTAGEVKTAHSGNATRKARGTVHEAVVSEAMTTSEPPSCSPGVPIEVATTIEASPDNSIDVLEQTFVSVITQLAFLPDLTEPAETKLDYTANNVRNPELSAEQQASLIAVLKNHDKKMIASGNALPPPAYVIVCDIDVGGHAPIKQRARRIPLRQLKKLYELLKGLLKAGLIAFSDSPWAYPIVIVLKQNGLDIRLYIDYKLINAVTMIMEYAMPLVDDLLTDLEAYLWFCSLDAASGFWAIMMTMRARNISAFVCPLGHFDWLHMPFGLKNVPMIYQCMIDNALWGFVQPKGGWRVLADRMQAAEERADKSRQLRNEASMHWSATPQNVRTKFDAAHEDSVLADPVSQLINSPDADMFTTSEADISTLVPVFDRRSFVDDICFGGKTFNECPATLDKLLSRFEECRISISLSKSIFAQSRLRFPKTKKGVQSSLVAINYYSRFIQDFAAYGAALYQLKDDDFKPGGDLSIARRSFAALQRKVANAPILRHFDESKDVHLMLFANEWALSTTLLQLHDDKLHPV</sequence>
<dbReference type="SUPFAM" id="SSF56672">
    <property type="entry name" value="DNA/RNA polymerases"/>
    <property type="match status" value="2"/>
</dbReference>
<dbReference type="InterPro" id="IPR051320">
    <property type="entry name" value="Viral_Replic_Matur_Polypro"/>
</dbReference>
<dbReference type="OrthoDB" id="143454at2759"/>
<feature type="region of interest" description="Disordered" evidence="2">
    <location>
        <begin position="439"/>
        <end position="460"/>
    </location>
</feature>
<feature type="region of interest" description="Disordered" evidence="2">
    <location>
        <begin position="188"/>
        <end position="209"/>
    </location>
</feature>
<accession>A0A9W7CTW5</accession>
<dbReference type="InterPro" id="IPR043502">
    <property type="entry name" value="DNA/RNA_pol_sf"/>
</dbReference>
<dbReference type="Gene3D" id="3.10.10.10">
    <property type="entry name" value="HIV Type 1 Reverse Transcriptase, subunit A, domain 1"/>
    <property type="match status" value="1"/>
</dbReference>
<evidence type="ECO:0000313" key="4">
    <source>
        <dbReference type="EMBL" id="GMF42321.1"/>
    </source>
</evidence>
<protein>
    <submittedName>
        <fullName evidence="4">Unnamed protein product</fullName>
    </submittedName>
</protein>
<name>A0A9W7CTW5_9STRA</name>
<reference evidence="4" key="1">
    <citation type="submission" date="2023-04" db="EMBL/GenBank/DDBJ databases">
        <title>Phytophthora fragariaefolia NBRC 109709.</title>
        <authorList>
            <person name="Ichikawa N."/>
            <person name="Sato H."/>
            <person name="Tonouchi N."/>
        </authorList>
    </citation>
    <scope>NUCLEOTIDE SEQUENCE</scope>
    <source>
        <strain evidence="4">NBRC 109709</strain>
    </source>
</reference>
<feature type="compositionally biased region" description="Basic and acidic residues" evidence="2">
    <location>
        <begin position="22"/>
        <end position="31"/>
    </location>
</feature>
<dbReference type="PANTHER" id="PTHR33064:SF37">
    <property type="entry name" value="RIBONUCLEASE H"/>
    <property type="match status" value="1"/>
</dbReference>
<feature type="compositionally biased region" description="Basic and acidic residues" evidence="2">
    <location>
        <begin position="1"/>
        <end position="11"/>
    </location>
</feature>
<keyword evidence="1" id="KW-0378">Hydrolase</keyword>
<feature type="domain" description="Peptidase A2" evidence="3">
    <location>
        <begin position="272"/>
        <end position="287"/>
    </location>
</feature>
<dbReference type="InterPro" id="IPR001995">
    <property type="entry name" value="Peptidase_A2_cat"/>
</dbReference>
<dbReference type="Gene3D" id="2.40.70.10">
    <property type="entry name" value="Acid Proteases"/>
    <property type="match status" value="1"/>
</dbReference>